<dbReference type="AlphaFoldDB" id="A0A2V2ZRI9"/>
<feature type="active site" description="Proton donor" evidence="8">
    <location>
        <position position="85"/>
    </location>
</feature>
<evidence type="ECO:0000256" key="9">
    <source>
        <dbReference type="PIRSR" id="PIRSR001359-2"/>
    </source>
</evidence>
<dbReference type="EC" id="4.1.2.40" evidence="2"/>
<dbReference type="GO" id="GO:0030388">
    <property type="term" value="P:fructose 1,6-bisphosphate metabolic process"/>
    <property type="evidence" value="ECO:0007669"/>
    <property type="project" value="InterPro"/>
</dbReference>
<comment type="cofactor">
    <cofactor evidence="10">
        <name>Zn(2+)</name>
        <dbReference type="ChEBI" id="CHEBI:29105"/>
    </cofactor>
    <text evidence="10">Binds 2 Zn(2+) ions per subunit. One is catalytic and the other provides a structural contribution.</text>
</comment>
<evidence type="ECO:0000256" key="5">
    <source>
        <dbReference type="ARBA" id="ARBA00023239"/>
    </source>
</evidence>
<dbReference type="InterPro" id="IPR011288">
    <property type="entry name" value="TagBP_ald_KbaY/GatY"/>
</dbReference>
<dbReference type="GO" id="GO:0009025">
    <property type="term" value="F:tagatose-bisphosphate aldolase activity"/>
    <property type="evidence" value="ECO:0007669"/>
    <property type="project" value="UniProtKB-EC"/>
</dbReference>
<evidence type="ECO:0000256" key="4">
    <source>
        <dbReference type="ARBA" id="ARBA00022833"/>
    </source>
</evidence>
<dbReference type="UniPathway" id="UPA00704">
    <property type="reaction ID" value="UER00716"/>
</dbReference>
<dbReference type="CDD" id="cd00947">
    <property type="entry name" value="TBP_aldolase_IIB"/>
    <property type="match status" value="1"/>
</dbReference>
<comment type="caution">
    <text evidence="11">The sequence shown here is derived from an EMBL/GenBank/DDBJ whole genome shotgun (WGS) entry which is preliminary data.</text>
</comment>
<organism evidence="11 12">
    <name type="scientific">Cytobacillus oceanisediminis</name>
    <dbReference type="NCBI Taxonomy" id="665099"/>
    <lineage>
        <taxon>Bacteria</taxon>
        <taxon>Bacillati</taxon>
        <taxon>Bacillota</taxon>
        <taxon>Bacilli</taxon>
        <taxon>Bacillales</taxon>
        <taxon>Bacillaceae</taxon>
        <taxon>Cytobacillus</taxon>
    </lineage>
</organism>
<comment type="pathway">
    <text evidence="1">Carbohydrate metabolism; D-tagatose 6-phosphate degradation; D-glyceraldehyde 3-phosphate and glycerone phosphate from D-tagatose 6-phosphate: step 2/2.</text>
</comment>
<dbReference type="Proteomes" id="UP000247150">
    <property type="component" value="Unassembled WGS sequence"/>
</dbReference>
<dbReference type="NCBIfam" id="TIGR01858">
    <property type="entry name" value="tag_bisphos_ald"/>
    <property type="match status" value="1"/>
</dbReference>
<dbReference type="FunFam" id="3.20.20.70:FF:000043">
    <property type="entry name" value="D-tagatose-1,6-bisphosphate aldolase subunit GatY"/>
    <property type="match status" value="1"/>
</dbReference>
<dbReference type="InterPro" id="IPR011289">
    <property type="entry name" value="Fruc_bis_ald_class-2"/>
</dbReference>
<keyword evidence="5" id="KW-0456">Lyase</keyword>
<protein>
    <recommendedName>
        <fullName evidence="2">tagatose-bisphosphate aldolase</fullName>
        <ecNumber evidence="2">4.1.2.40</ecNumber>
    </recommendedName>
    <alternativeName>
        <fullName evidence="7">D-tagatose-bisphosphate aldolase class II</fullName>
    </alternativeName>
    <alternativeName>
        <fullName evidence="6">Tagatose-bisphosphate aldolase</fullName>
    </alternativeName>
</protein>
<evidence type="ECO:0000256" key="6">
    <source>
        <dbReference type="ARBA" id="ARBA00031246"/>
    </source>
</evidence>
<dbReference type="EMBL" id="QGTW01000009">
    <property type="protein sequence ID" value="PWW26949.1"/>
    <property type="molecule type" value="Genomic_DNA"/>
</dbReference>
<keyword evidence="3 10" id="KW-0479">Metal-binding</keyword>
<dbReference type="NCBIfam" id="NF006626">
    <property type="entry name" value="PRK09195.1"/>
    <property type="match status" value="1"/>
</dbReference>
<accession>A0A2V2ZRI9</accession>
<reference evidence="11 12" key="1">
    <citation type="submission" date="2018-05" db="EMBL/GenBank/DDBJ databases">
        <title>Freshwater and sediment microbial communities from various areas in North America, analyzing microbe dynamics in response to fracking.</title>
        <authorList>
            <person name="Lamendella R."/>
        </authorList>
    </citation>
    <scope>NUCLEOTIDE SEQUENCE [LARGE SCALE GENOMIC DNA]</scope>
    <source>
        <strain evidence="11 12">15_TX</strain>
    </source>
</reference>
<name>A0A2V2ZRI9_9BACI</name>
<feature type="binding site" evidence="10">
    <location>
        <position position="211"/>
    </location>
    <ligand>
        <name>Zn(2+)</name>
        <dbReference type="ChEBI" id="CHEBI:29105"/>
        <label>1</label>
        <note>catalytic</note>
    </ligand>
</feature>
<feature type="binding site" evidence="9">
    <location>
        <begin position="233"/>
        <end position="236"/>
    </location>
    <ligand>
        <name>dihydroxyacetone phosphate</name>
        <dbReference type="ChEBI" id="CHEBI:57642"/>
    </ligand>
</feature>
<dbReference type="Gene3D" id="3.20.20.70">
    <property type="entry name" value="Aldolase class I"/>
    <property type="match status" value="1"/>
</dbReference>
<feature type="binding site" evidence="10">
    <location>
        <position position="183"/>
    </location>
    <ligand>
        <name>Zn(2+)</name>
        <dbReference type="ChEBI" id="CHEBI:29105"/>
        <label>1</label>
        <note>catalytic</note>
    </ligand>
</feature>
<evidence type="ECO:0000256" key="1">
    <source>
        <dbReference type="ARBA" id="ARBA00005191"/>
    </source>
</evidence>
<dbReference type="SUPFAM" id="SSF51569">
    <property type="entry name" value="Aldolase"/>
    <property type="match status" value="1"/>
</dbReference>
<dbReference type="GO" id="GO:0008270">
    <property type="term" value="F:zinc ion binding"/>
    <property type="evidence" value="ECO:0007669"/>
    <property type="project" value="InterPro"/>
</dbReference>
<evidence type="ECO:0000256" key="7">
    <source>
        <dbReference type="ARBA" id="ARBA00032933"/>
    </source>
</evidence>
<sequence>MGNNRIVSTVEMFQKAKEEKYAIPAFNIHNLETFQVVVDTAAELNSPVILASTPGTISYSGGDYLVSLGNAAAKRYEIPIALHLDHFESFEEIKKYIDFGFKSVMIDASHHPFEENLKIVKQVVEYAHEHEVSVEAELGRLGGVEDDLVVDEKDAKFTNPEQAREFVDLTGIDSLAVAIGTAHGLYKGEPKIDFKRLEDIHSVVNIPLVLHGASDIPDAMVKRTIELGICKVNIATDLKIPFSNAVKQYFNENPDANDPRKYMTPGKEAMKEVVVDKILMCGSNGKA</sequence>
<dbReference type="PANTHER" id="PTHR30304">
    <property type="entry name" value="D-TAGATOSE-1,6-BISPHOSPHATE ALDOLASE"/>
    <property type="match status" value="1"/>
</dbReference>
<dbReference type="GO" id="GO:0006096">
    <property type="term" value="P:glycolytic process"/>
    <property type="evidence" value="ECO:0007669"/>
    <property type="project" value="InterPro"/>
</dbReference>
<dbReference type="OrthoDB" id="9803995at2"/>
<feature type="binding site" evidence="10">
    <location>
        <position position="137"/>
    </location>
    <ligand>
        <name>Zn(2+)</name>
        <dbReference type="ChEBI" id="CHEBI:29105"/>
        <label>2</label>
    </ligand>
</feature>
<feature type="binding site" evidence="9">
    <location>
        <position position="184"/>
    </location>
    <ligand>
        <name>dihydroxyacetone phosphate</name>
        <dbReference type="ChEBI" id="CHEBI:57642"/>
    </ligand>
</feature>
<evidence type="ECO:0000313" key="12">
    <source>
        <dbReference type="Proteomes" id="UP000247150"/>
    </source>
</evidence>
<dbReference type="Pfam" id="PF01116">
    <property type="entry name" value="F_bP_aldolase"/>
    <property type="match status" value="1"/>
</dbReference>
<dbReference type="PROSITE" id="PS00806">
    <property type="entry name" value="ALDOLASE_CLASS_II_2"/>
    <property type="match status" value="1"/>
</dbReference>
<evidence type="ECO:0000256" key="8">
    <source>
        <dbReference type="PIRSR" id="PIRSR001359-1"/>
    </source>
</evidence>
<feature type="binding site" evidence="10">
    <location>
        <position position="107"/>
    </location>
    <ligand>
        <name>Zn(2+)</name>
        <dbReference type="ChEBI" id="CHEBI:29105"/>
        <label>2</label>
    </ligand>
</feature>
<dbReference type="PANTHER" id="PTHR30304:SF0">
    <property type="entry name" value="D-TAGATOSE-1,6-BISPHOSPHATE ALDOLASE SUBUNIT GATY-RELATED"/>
    <property type="match status" value="1"/>
</dbReference>
<dbReference type="GO" id="GO:0004332">
    <property type="term" value="F:fructose-bisphosphate aldolase activity"/>
    <property type="evidence" value="ECO:0007669"/>
    <property type="project" value="InterPro"/>
</dbReference>
<dbReference type="InterPro" id="IPR000771">
    <property type="entry name" value="FBA_II"/>
</dbReference>
<evidence type="ECO:0000256" key="10">
    <source>
        <dbReference type="PIRSR" id="PIRSR001359-3"/>
    </source>
</evidence>
<dbReference type="NCBIfam" id="TIGR01859">
    <property type="entry name" value="fruc_bis_ald"/>
    <property type="match status" value="1"/>
</dbReference>
<dbReference type="GO" id="GO:2001059">
    <property type="term" value="P:D-tagatose 6-phosphate catabolic process"/>
    <property type="evidence" value="ECO:0007669"/>
    <property type="project" value="UniProtKB-UniPathway"/>
</dbReference>
<gene>
    <name evidence="11" type="ORF">DFO73_109115</name>
</gene>
<keyword evidence="4 10" id="KW-0862">Zinc</keyword>
<dbReference type="InterPro" id="IPR013785">
    <property type="entry name" value="Aldolase_TIM"/>
</dbReference>
<feature type="binding site" evidence="10">
    <location>
        <position position="86"/>
    </location>
    <ligand>
        <name>Zn(2+)</name>
        <dbReference type="ChEBI" id="CHEBI:29105"/>
        <label>1</label>
        <note>catalytic</note>
    </ligand>
</feature>
<evidence type="ECO:0000256" key="3">
    <source>
        <dbReference type="ARBA" id="ARBA00022723"/>
    </source>
</evidence>
<dbReference type="InterPro" id="IPR050246">
    <property type="entry name" value="Class_II_FBP_aldolase"/>
</dbReference>
<feature type="binding site" evidence="9">
    <location>
        <begin position="212"/>
        <end position="214"/>
    </location>
    <ligand>
        <name>dihydroxyacetone phosphate</name>
        <dbReference type="ChEBI" id="CHEBI:57642"/>
    </ligand>
</feature>
<dbReference type="RefSeq" id="WP_110065907.1">
    <property type="nucleotide sequence ID" value="NZ_QGTW01000009.1"/>
</dbReference>
<dbReference type="NCBIfam" id="TIGR00167">
    <property type="entry name" value="cbbA"/>
    <property type="match status" value="1"/>
</dbReference>
<evidence type="ECO:0000256" key="2">
    <source>
        <dbReference type="ARBA" id="ARBA00012905"/>
    </source>
</evidence>
<dbReference type="PIRSF" id="PIRSF001359">
    <property type="entry name" value="F_bP_aldolase_II"/>
    <property type="match status" value="1"/>
</dbReference>
<evidence type="ECO:0000313" key="11">
    <source>
        <dbReference type="EMBL" id="PWW26949.1"/>
    </source>
</evidence>
<dbReference type="NCBIfam" id="NF009374">
    <property type="entry name" value="PRK12737.1"/>
    <property type="match status" value="1"/>
</dbReference>
<proteinExistence type="predicted"/>